<comment type="caution">
    <text evidence="1">The sequence shown here is derived from an EMBL/GenBank/DDBJ whole genome shotgun (WGS) entry which is preliminary data.</text>
</comment>
<protein>
    <submittedName>
        <fullName evidence="1">Uncharacterized protein</fullName>
    </submittedName>
</protein>
<sequence length="448" mass="50040">MDREESQSLPVCHVYSEGPPSHLAVSLLGASGLRAKTFRGGSNPYAVLRLGSRRLATSVVYNTLTPRWDCELTFPLPTGHQDRTMATVILTVYHRRSVLAIQDKFLGSLWLRLEDIYKQDGKKEWFVLRSEPRNKPKKRGQVELSFQFYSEPNPLSTLPQNLPPLTQTHSKPCTLPQNLQPLTQTHSEPCTLPKNLQPLTQTHSEPCTLPQNLPPNHRSSSLSCTHRSQSHRPSSPRSPIHSQPPSICSKSCFARDRDTPCSSSSVEPVVTHWEPIQPFCGEENAGLLDCIPPPSAPAGPQEPAASPDCVSVNASGENGDLKKEIEDRLCLLKNEEGPSSAPDPLEEPPSEGSPTDSHTSCNGRMFLFQQSQQGRLQLSLFRFSFRSRLRRLRYRLDSGERGTLRLPAFSAVTFRSSMPVYDRFPEIEVSKKPQGFFAQHFPCLGSRQ</sequence>
<evidence type="ECO:0000313" key="2">
    <source>
        <dbReference type="Proteomes" id="UP001157502"/>
    </source>
</evidence>
<dbReference type="Proteomes" id="UP001157502">
    <property type="component" value="Chromosome 2"/>
</dbReference>
<gene>
    <name evidence="1" type="ORF">DPEC_G00022160</name>
</gene>
<reference evidence="1" key="1">
    <citation type="submission" date="2021-05" db="EMBL/GenBank/DDBJ databases">
        <authorList>
            <person name="Pan Q."/>
            <person name="Jouanno E."/>
            <person name="Zahm M."/>
            <person name="Klopp C."/>
            <person name="Cabau C."/>
            <person name="Louis A."/>
            <person name="Berthelot C."/>
            <person name="Parey E."/>
            <person name="Roest Crollius H."/>
            <person name="Montfort J."/>
            <person name="Robinson-Rechavi M."/>
            <person name="Bouchez O."/>
            <person name="Lampietro C."/>
            <person name="Lopez Roques C."/>
            <person name="Donnadieu C."/>
            <person name="Postlethwait J."/>
            <person name="Bobe J."/>
            <person name="Dillon D."/>
            <person name="Chandos A."/>
            <person name="von Hippel F."/>
            <person name="Guiguen Y."/>
        </authorList>
    </citation>
    <scope>NUCLEOTIDE SEQUENCE</scope>
    <source>
        <strain evidence="1">YG-Jan2019</strain>
    </source>
</reference>
<evidence type="ECO:0000313" key="1">
    <source>
        <dbReference type="EMBL" id="KAJ8015055.1"/>
    </source>
</evidence>
<accession>A0ACC2HHF4</accession>
<proteinExistence type="predicted"/>
<keyword evidence="2" id="KW-1185">Reference proteome</keyword>
<dbReference type="EMBL" id="CM055729">
    <property type="protein sequence ID" value="KAJ8015055.1"/>
    <property type="molecule type" value="Genomic_DNA"/>
</dbReference>
<organism evidence="1 2">
    <name type="scientific">Dallia pectoralis</name>
    <name type="common">Alaska blackfish</name>
    <dbReference type="NCBI Taxonomy" id="75939"/>
    <lineage>
        <taxon>Eukaryota</taxon>
        <taxon>Metazoa</taxon>
        <taxon>Chordata</taxon>
        <taxon>Craniata</taxon>
        <taxon>Vertebrata</taxon>
        <taxon>Euteleostomi</taxon>
        <taxon>Actinopterygii</taxon>
        <taxon>Neopterygii</taxon>
        <taxon>Teleostei</taxon>
        <taxon>Protacanthopterygii</taxon>
        <taxon>Esociformes</taxon>
        <taxon>Umbridae</taxon>
        <taxon>Dallia</taxon>
    </lineage>
</organism>
<name>A0ACC2HHF4_DALPE</name>